<accession>A0ABM5JWB0</accession>
<dbReference type="PANTHER" id="PTHR33194">
    <property type="entry name" value="ZINC KNUCKLE DOMAINCONTAINING PROTEIN"/>
    <property type="match status" value="1"/>
</dbReference>
<dbReference type="RefSeq" id="XP_050502229.1">
    <property type="nucleotide sequence ID" value="XM_050646272.1"/>
</dbReference>
<dbReference type="Proteomes" id="UP001652700">
    <property type="component" value="Unplaced"/>
</dbReference>
<organism evidence="3 4">
    <name type="scientific">Diabrotica virgifera virgifera</name>
    <name type="common">western corn rootworm</name>
    <dbReference type="NCBI Taxonomy" id="50390"/>
    <lineage>
        <taxon>Eukaryota</taxon>
        <taxon>Metazoa</taxon>
        <taxon>Ecdysozoa</taxon>
        <taxon>Arthropoda</taxon>
        <taxon>Hexapoda</taxon>
        <taxon>Insecta</taxon>
        <taxon>Pterygota</taxon>
        <taxon>Neoptera</taxon>
        <taxon>Endopterygota</taxon>
        <taxon>Coleoptera</taxon>
        <taxon>Polyphaga</taxon>
        <taxon>Cucujiformia</taxon>
        <taxon>Chrysomeloidea</taxon>
        <taxon>Chrysomelidae</taxon>
        <taxon>Galerucinae</taxon>
        <taxon>Diabroticina</taxon>
        <taxon>Diabroticites</taxon>
        <taxon>Diabrotica</taxon>
    </lineage>
</organism>
<dbReference type="RefSeq" id="XP_050502230.1">
    <property type="nucleotide sequence ID" value="XM_050646273.1"/>
</dbReference>
<feature type="region of interest" description="Disordered" evidence="1">
    <location>
        <begin position="424"/>
        <end position="471"/>
    </location>
</feature>
<proteinExistence type="predicted"/>
<evidence type="ECO:0000259" key="2">
    <source>
        <dbReference type="Pfam" id="PF03732"/>
    </source>
</evidence>
<keyword evidence="4" id="KW-1185">Reference proteome</keyword>
<feature type="compositionally biased region" description="Polar residues" evidence="1">
    <location>
        <begin position="458"/>
        <end position="471"/>
    </location>
</feature>
<dbReference type="InterPro" id="IPR036875">
    <property type="entry name" value="Znf_CCHC_sf"/>
</dbReference>
<feature type="compositionally biased region" description="Polar residues" evidence="1">
    <location>
        <begin position="424"/>
        <end position="450"/>
    </location>
</feature>
<evidence type="ECO:0000313" key="4">
    <source>
        <dbReference type="Proteomes" id="UP001652700"/>
    </source>
</evidence>
<feature type="domain" description="Retrotransposon gag" evidence="2">
    <location>
        <begin position="206"/>
        <end position="292"/>
    </location>
</feature>
<evidence type="ECO:0000313" key="3">
    <source>
        <dbReference type="EnsemblMetazoa" id="XP_050502229.1"/>
    </source>
</evidence>
<dbReference type="InterPro" id="IPR005162">
    <property type="entry name" value="Retrotrans_gag_dom"/>
</dbReference>
<dbReference type="EnsemblMetazoa" id="XM_050646272.1">
    <property type="protein sequence ID" value="XP_050502229.1"/>
    <property type="gene ID" value="LOC114324306"/>
</dbReference>
<dbReference type="SUPFAM" id="SSF57756">
    <property type="entry name" value="Retrovirus zinc finger-like domains"/>
    <property type="match status" value="1"/>
</dbReference>
<evidence type="ECO:0000256" key="1">
    <source>
        <dbReference type="SAM" id="MobiDB-lite"/>
    </source>
</evidence>
<dbReference type="EnsemblMetazoa" id="XM_050646273.1">
    <property type="protein sequence ID" value="XP_050502230.1"/>
    <property type="gene ID" value="LOC114324306"/>
</dbReference>
<sequence length="471" mass="52973">MSTFKVDHLLLKELDYELKIRSIDVTEYPTVEAKRKILRGALRQEKENRSFRQISSSCIPFDKHKEEIEDTLKDLTQKIGIFRGTILDPTFARLSSRVAHLSERVSRLECDTDEQELYQKTVAVKILDIEGDLDARGNPAATSTPNAPIHNASPFPFSKSAQVHKWGISFSGTGDRDTVVAFLEKVECLRISRCIPEDDLFAASAELFTGPAFTWFMNNRSNLSCWKDLVQKLKADFLPYSYQDDLLDDIKKRKQLQNEPVTMFINNILGLCSRLDIPLTESEKVRIIMKSLLPSYHSQLALVEIRSIDELTEKCKRLEETFSWSNQPSTVVSSRPFPSSSQNSFSRNRSWQNKVPKHNVSTVTSTIVCWNCYTQGHAFSACPNPRLRPFCFGCGLENTTKPNCRNCQGNGRLEDCTLSPPLTVSPSGNSVTSINNTGLNTSSPPVLSTSRKGKGISSKRTTTSNKNLSQD</sequence>
<name>A0ABM5JWB0_DIAVI</name>
<dbReference type="PANTHER" id="PTHR33194:SF4">
    <property type="entry name" value="CCHC-TYPE DOMAIN-CONTAINING PROTEIN"/>
    <property type="match status" value="1"/>
</dbReference>
<reference evidence="3" key="1">
    <citation type="submission" date="2025-05" db="UniProtKB">
        <authorList>
            <consortium name="EnsemblMetazoa"/>
        </authorList>
    </citation>
    <scope>IDENTIFICATION</scope>
</reference>
<dbReference type="GeneID" id="114324306"/>
<dbReference type="Pfam" id="PF03732">
    <property type="entry name" value="Retrotrans_gag"/>
    <property type="match status" value="1"/>
</dbReference>
<protein>
    <recommendedName>
        <fullName evidence="2">Retrotransposon gag domain-containing protein</fullName>
    </recommendedName>
</protein>